<comment type="caution">
    <text evidence="2">The sequence shown here is derived from an EMBL/GenBank/DDBJ whole genome shotgun (WGS) entry which is preliminary data.</text>
</comment>
<dbReference type="STRING" id="360411.AC812_11235"/>
<feature type="transmembrane region" description="Helical" evidence="1">
    <location>
        <begin position="147"/>
        <end position="166"/>
    </location>
</feature>
<feature type="transmembrane region" description="Helical" evidence="1">
    <location>
        <begin position="89"/>
        <end position="108"/>
    </location>
</feature>
<evidence type="ECO:0000313" key="2">
    <source>
        <dbReference type="EMBL" id="KPL74403.1"/>
    </source>
</evidence>
<feature type="transmembrane region" description="Helical" evidence="1">
    <location>
        <begin position="20"/>
        <end position="36"/>
    </location>
</feature>
<gene>
    <name evidence="2" type="ORF">AC812_11235</name>
</gene>
<dbReference type="Proteomes" id="UP000050514">
    <property type="component" value="Unassembled WGS sequence"/>
</dbReference>
<dbReference type="AlphaFoldDB" id="A0A0P6X4Q3"/>
<dbReference type="RefSeq" id="WP_061918508.1">
    <property type="nucleotide sequence ID" value="NZ_DF967971.1"/>
</dbReference>
<dbReference type="OrthoDB" id="5192627at2"/>
<organism evidence="2 3">
    <name type="scientific">Bellilinea caldifistulae</name>
    <dbReference type="NCBI Taxonomy" id="360411"/>
    <lineage>
        <taxon>Bacteria</taxon>
        <taxon>Bacillati</taxon>
        <taxon>Chloroflexota</taxon>
        <taxon>Anaerolineae</taxon>
        <taxon>Anaerolineales</taxon>
        <taxon>Anaerolineaceae</taxon>
        <taxon>Bellilinea</taxon>
    </lineage>
</organism>
<keyword evidence="3" id="KW-1185">Reference proteome</keyword>
<name>A0A0P6X4Q3_9CHLR</name>
<feature type="transmembrane region" description="Helical" evidence="1">
    <location>
        <begin position="238"/>
        <end position="259"/>
    </location>
</feature>
<proteinExistence type="predicted"/>
<feature type="transmembrane region" description="Helical" evidence="1">
    <location>
        <begin position="56"/>
        <end position="80"/>
    </location>
</feature>
<reference evidence="2 3" key="1">
    <citation type="submission" date="2015-07" db="EMBL/GenBank/DDBJ databases">
        <title>Draft genome of Bellilinea caldifistulae DSM 17877.</title>
        <authorList>
            <person name="Hemp J."/>
            <person name="Ward L.M."/>
            <person name="Pace L.A."/>
            <person name="Fischer W.W."/>
        </authorList>
    </citation>
    <scope>NUCLEOTIDE SEQUENCE [LARGE SCALE GENOMIC DNA]</scope>
    <source>
        <strain evidence="2 3">GOMI-1</strain>
    </source>
</reference>
<keyword evidence="1" id="KW-0812">Transmembrane</keyword>
<evidence type="ECO:0000313" key="3">
    <source>
        <dbReference type="Proteomes" id="UP000050514"/>
    </source>
</evidence>
<feature type="transmembrane region" description="Helical" evidence="1">
    <location>
        <begin position="211"/>
        <end position="232"/>
    </location>
</feature>
<evidence type="ECO:0000256" key="1">
    <source>
        <dbReference type="SAM" id="Phobius"/>
    </source>
</evidence>
<accession>A0A0P6X4Q3</accession>
<feature type="transmembrane region" description="Helical" evidence="1">
    <location>
        <begin position="186"/>
        <end position="204"/>
    </location>
</feature>
<dbReference type="EMBL" id="LGHJ01000017">
    <property type="protein sequence ID" value="KPL74403.1"/>
    <property type="molecule type" value="Genomic_DNA"/>
</dbReference>
<keyword evidence="1" id="KW-0472">Membrane</keyword>
<keyword evidence="1" id="KW-1133">Transmembrane helix</keyword>
<protein>
    <submittedName>
        <fullName evidence="2">Uncharacterized protein</fullName>
    </submittedName>
</protein>
<feature type="transmembrane region" description="Helical" evidence="1">
    <location>
        <begin position="114"/>
        <end position="135"/>
    </location>
</feature>
<sequence>MKTAKLRPTNRMEAVTSRWWFLLIVILISFFPLYSQQPYDPRQTSEVISAVLASPLIYSLPALFPLFKIIPLALTVWLLFEPIKALRWFALYAALNLFGIAFFQNSALTSQYGLVIITGNVILFGAIGAAWLAEAMNPRLIFSTRPLTTRALILVPLMLLAFWMPIQTETMRLNLDPALLFTNEAGLTGCMMLPLYTGMLVIAYPQVNRVLLRLSGFIGLLIAFFNLLTHFVFVPANFWMGVLHLPLFFISLTAFVLSLRKPTSQPA</sequence>